<dbReference type="AlphaFoldDB" id="A0A5S3XTD3"/>
<dbReference type="EMBL" id="PNCK01000032">
    <property type="protein sequence ID" value="TMP43165.1"/>
    <property type="molecule type" value="Genomic_DNA"/>
</dbReference>
<evidence type="ECO:0000256" key="7">
    <source>
        <dbReference type="SAM" id="Coils"/>
    </source>
</evidence>
<accession>A0A5S3XTD3</accession>
<evidence type="ECO:0000256" key="6">
    <source>
        <dbReference type="RuleBase" id="RU004057"/>
    </source>
</evidence>
<keyword evidence="6" id="KW-0653">Protein transport</keyword>
<keyword evidence="2" id="KW-1003">Cell membrane</keyword>
<dbReference type="Proteomes" id="UP000307706">
    <property type="component" value="Unassembled WGS sequence"/>
</dbReference>
<evidence type="ECO:0000256" key="2">
    <source>
        <dbReference type="ARBA" id="ARBA00022475"/>
    </source>
</evidence>
<keyword evidence="7" id="KW-0175">Coiled coil</keyword>
<dbReference type="PANTHER" id="PTHR30625">
    <property type="entry name" value="PROTEIN TOLQ"/>
    <property type="match status" value="1"/>
</dbReference>
<keyword evidence="13" id="KW-1185">Reference proteome</keyword>
<dbReference type="GO" id="GO:0017038">
    <property type="term" value="P:protein import"/>
    <property type="evidence" value="ECO:0007669"/>
    <property type="project" value="TreeGrafter"/>
</dbReference>
<comment type="similarity">
    <text evidence="6">Belongs to the exbB/tolQ family.</text>
</comment>
<evidence type="ECO:0000256" key="4">
    <source>
        <dbReference type="ARBA" id="ARBA00022989"/>
    </source>
</evidence>
<feature type="coiled-coil region" evidence="7">
    <location>
        <begin position="31"/>
        <end position="69"/>
    </location>
</feature>
<feature type="chain" id="PRO_5024370293" description="MotA/TolQ/ExbB proton channel domain-containing protein" evidence="9">
    <location>
        <begin position="20"/>
        <end position="430"/>
    </location>
</feature>
<dbReference type="InterPro" id="IPR050790">
    <property type="entry name" value="ExbB/TolQ_transport"/>
</dbReference>
<evidence type="ECO:0000256" key="9">
    <source>
        <dbReference type="SAM" id="SignalP"/>
    </source>
</evidence>
<evidence type="ECO:0000256" key="5">
    <source>
        <dbReference type="ARBA" id="ARBA00023136"/>
    </source>
</evidence>
<evidence type="ECO:0000256" key="8">
    <source>
        <dbReference type="SAM" id="Phobius"/>
    </source>
</evidence>
<feature type="transmembrane region" description="Helical" evidence="8">
    <location>
        <begin position="377"/>
        <end position="402"/>
    </location>
</feature>
<evidence type="ECO:0000259" key="10">
    <source>
        <dbReference type="Pfam" id="PF01618"/>
    </source>
</evidence>
<keyword evidence="9" id="KW-0732">Signal</keyword>
<evidence type="ECO:0000256" key="3">
    <source>
        <dbReference type="ARBA" id="ARBA00022692"/>
    </source>
</evidence>
<feature type="signal peptide" evidence="9">
    <location>
        <begin position="1"/>
        <end position="19"/>
    </location>
</feature>
<evidence type="ECO:0000256" key="1">
    <source>
        <dbReference type="ARBA" id="ARBA00004651"/>
    </source>
</evidence>
<keyword evidence="3 8" id="KW-0812">Transmembrane</keyword>
<dbReference type="PANTHER" id="PTHR30625:SF11">
    <property type="entry name" value="MOTA_TOLQ_EXBB PROTON CHANNEL DOMAIN-CONTAINING PROTEIN"/>
    <property type="match status" value="1"/>
</dbReference>
<reference evidence="14" key="2">
    <citation type="submission" date="2019-06" db="EMBL/GenBank/DDBJ databases">
        <title>Co-occurence of chitin degradation, pigmentation and bioactivity in marine Pseudoalteromonas.</title>
        <authorList>
            <person name="Sonnenschein E.C."/>
            <person name="Bech P.K."/>
        </authorList>
    </citation>
    <scope>NUCLEOTIDE SEQUENCE [LARGE SCALE GENOMIC DNA]</scope>
    <source>
        <strain evidence="14">S2231</strain>
    </source>
</reference>
<keyword evidence="6" id="KW-0813">Transport</keyword>
<dbReference type="Pfam" id="PF01618">
    <property type="entry name" value="MotA_ExbB"/>
    <property type="match status" value="1"/>
</dbReference>
<comment type="caution">
    <text evidence="12">The sequence shown here is derived from an EMBL/GenBank/DDBJ whole genome shotgun (WGS) entry which is preliminary data.</text>
</comment>
<feature type="domain" description="MotA/TolQ/ExbB proton channel" evidence="10">
    <location>
        <begin position="315"/>
        <end position="414"/>
    </location>
</feature>
<evidence type="ECO:0000313" key="11">
    <source>
        <dbReference type="EMBL" id="TMP43165.1"/>
    </source>
</evidence>
<organism evidence="12 14">
    <name type="scientific">Pseudoalteromonas citrea</name>
    <dbReference type="NCBI Taxonomy" id="43655"/>
    <lineage>
        <taxon>Bacteria</taxon>
        <taxon>Pseudomonadati</taxon>
        <taxon>Pseudomonadota</taxon>
        <taxon>Gammaproteobacteria</taxon>
        <taxon>Alteromonadales</taxon>
        <taxon>Pseudoalteromonadaceae</taxon>
        <taxon>Pseudoalteromonas</taxon>
    </lineage>
</organism>
<dbReference type="OrthoDB" id="4045at2"/>
<keyword evidence="4 8" id="KW-1133">Transmembrane helix</keyword>
<dbReference type="InterPro" id="IPR002898">
    <property type="entry name" value="MotA_ExbB_proton_chnl"/>
</dbReference>
<name>A0A5S3XTD3_9GAMM</name>
<reference evidence="12" key="3">
    <citation type="submission" date="2019-09" db="EMBL/GenBank/DDBJ databases">
        <title>Co-occurence of chitin degradation, pigmentation and bioactivity in marine Pseudoalteromonas.</title>
        <authorList>
            <person name="Sonnenschein E.C."/>
            <person name="Bech P.K."/>
        </authorList>
    </citation>
    <scope>NUCLEOTIDE SEQUENCE</scope>
    <source>
        <strain evidence="12">S2231</strain>
        <strain evidence="11 13">S2233</strain>
    </source>
</reference>
<evidence type="ECO:0000313" key="12">
    <source>
        <dbReference type="EMBL" id="TMP61706.1"/>
    </source>
</evidence>
<gene>
    <name evidence="12" type="ORF">CWB96_03415</name>
    <name evidence="11" type="ORF">CWB97_09800</name>
</gene>
<comment type="subcellular location">
    <subcellularLocation>
        <location evidence="1">Cell membrane</location>
        <topology evidence="1">Multi-pass membrane protein</topology>
    </subcellularLocation>
    <subcellularLocation>
        <location evidence="6">Membrane</location>
        <topology evidence="6">Multi-pass membrane protein</topology>
    </subcellularLocation>
</comment>
<dbReference type="RefSeq" id="WP_138596846.1">
    <property type="nucleotide sequence ID" value="NZ_PNCK01000032.1"/>
</dbReference>
<protein>
    <recommendedName>
        <fullName evidence="10">MotA/TolQ/ExbB proton channel domain-containing protein</fullName>
    </recommendedName>
</protein>
<evidence type="ECO:0000313" key="14">
    <source>
        <dbReference type="Proteomes" id="UP000307706"/>
    </source>
</evidence>
<reference evidence="12 14" key="1">
    <citation type="submission" date="2017-12" db="EMBL/GenBank/DDBJ databases">
        <authorList>
            <person name="Paulsen S."/>
            <person name="Gram L.K."/>
        </authorList>
    </citation>
    <scope>NUCLEOTIDE SEQUENCE [LARGE SCALE GENOMIC DNA]</scope>
    <source>
        <strain evidence="12 14">S2231</strain>
        <strain evidence="11">S2233</strain>
    </source>
</reference>
<feature type="transmembrane region" description="Helical" evidence="8">
    <location>
        <begin position="240"/>
        <end position="260"/>
    </location>
</feature>
<dbReference type="Proteomes" id="UP000305730">
    <property type="component" value="Unassembled WGS sequence"/>
</dbReference>
<sequence length="430" mass="47682">MKKLIIIFIMSFLSISSWADDGLESTLLERVDTAKRTLQETQATINQQHKKLAAQIQQQLATIQTLRAKAKSIQKVEDEQLLSLSELQQQVKVSQEQQYYQMQLASSFAEQINQSPLHTQNKGIDFKFVKAYVSTKLLPVWENEKIVDTHNQLRRFETIKLGPISIALAENHAGYVNHSFNNAFASLETEHTSPDFFENISELRSDGKASILFDPTLGNAKKLKIKEQSIGDYVQQGGTWAYPILFFALLAAATAILKVIQFVKLPALDTSTFQNLKKVVATGDSIQITSFVNKQNTIHKELITIAKNNPVSQLRDDMLISVLNGTKYRNEKFLGIITTCAAISPLLGLLGTVSGMIHTFMMMNIFGSGDASVVSGGISQALITTELGLIVAIPALIMSALLNKVTKSYQTKLEHFATQLSKAEFTVRGI</sequence>
<evidence type="ECO:0000313" key="13">
    <source>
        <dbReference type="Proteomes" id="UP000305730"/>
    </source>
</evidence>
<dbReference type="EMBL" id="PNCL01000015">
    <property type="protein sequence ID" value="TMP61706.1"/>
    <property type="molecule type" value="Genomic_DNA"/>
</dbReference>
<dbReference type="GO" id="GO:0005886">
    <property type="term" value="C:plasma membrane"/>
    <property type="evidence" value="ECO:0007669"/>
    <property type="project" value="UniProtKB-SubCell"/>
</dbReference>
<keyword evidence="5 8" id="KW-0472">Membrane</keyword>
<proteinExistence type="inferred from homology"/>
<feature type="transmembrane region" description="Helical" evidence="8">
    <location>
        <begin position="333"/>
        <end position="357"/>
    </location>
</feature>